<evidence type="ECO:0000256" key="11">
    <source>
        <dbReference type="ARBA" id="ARBA00023136"/>
    </source>
</evidence>
<evidence type="ECO:0000256" key="5">
    <source>
        <dbReference type="ARBA" id="ARBA00022692"/>
    </source>
</evidence>
<keyword evidence="7" id="KW-0418">Kinase</keyword>
<evidence type="ECO:0000259" key="14">
    <source>
        <dbReference type="Pfam" id="PF10114"/>
    </source>
</evidence>
<organism evidence="15 16">
    <name type="scientific">Acetobacterium wieringae</name>
    <dbReference type="NCBI Taxonomy" id="52694"/>
    <lineage>
        <taxon>Bacteria</taxon>
        <taxon>Bacillati</taxon>
        <taxon>Bacillota</taxon>
        <taxon>Clostridia</taxon>
        <taxon>Eubacteriales</taxon>
        <taxon>Eubacteriaceae</taxon>
        <taxon>Acetobacterium</taxon>
    </lineage>
</organism>
<protein>
    <recommendedName>
        <fullName evidence="17">Histidine kinase</fullName>
    </recommendedName>
</protein>
<evidence type="ECO:0000256" key="8">
    <source>
        <dbReference type="ARBA" id="ARBA00022840"/>
    </source>
</evidence>
<sequence>MTAHLLHLTDLVPKELLEDIANKFYKATKLSTLITDYQGRPIISLAYFIPLCKKIRAIPELCQNCMRSDAYAGLESSINKTPLIYKCHSGLIDVSIPIFINNNYLGLILTGQILLVDEDMNKIENISKETLDYSLYPELLQEFNEFSKNYRKLSLDELQAYVNLLSLTANYVAELGYKILMQERLKEQEIQVLEAQKTSAEARANSAQLALKMSEETHLKPEFLFDSFNSIYQQAILEDAKTTAELIYSFTSLIKKNLKHEPSLITLEKELEYVENYILIKNLSKLYKFEIDSHIEPECLHFKLPEMILQSLIENVMMPSIEDIENDCSLTVSIAKQNKMLHIELINEPYLLPTLTLTEINNIETCAELDLNLSQLTIKNITDLLKRYYHDNFVFFIDTAGKIILKLPIDIVTA</sequence>
<evidence type="ECO:0000313" key="15">
    <source>
        <dbReference type="EMBL" id="TYC87951.1"/>
    </source>
</evidence>
<keyword evidence="5" id="KW-0812">Transmembrane</keyword>
<feature type="coiled-coil region" evidence="12">
    <location>
        <begin position="183"/>
        <end position="210"/>
    </location>
</feature>
<evidence type="ECO:0000256" key="1">
    <source>
        <dbReference type="ARBA" id="ARBA00004651"/>
    </source>
</evidence>
<accession>A0A5D0WWD9</accession>
<evidence type="ECO:0000313" key="16">
    <source>
        <dbReference type="Proteomes" id="UP000322619"/>
    </source>
</evidence>
<keyword evidence="9" id="KW-1133">Transmembrane helix</keyword>
<name>A0A5D0WWD9_9FIRM</name>
<dbReference type="InterPro" id="IPR010559">
    <property type="entry name" value="Sig_transdc_His_kin_internal"/>
</dbReference>
<evidence type="ECO:0000256" key="4">
    <source>
        <dbReference type="ARBA" id="ARBA00022679"/>
    </source>
</evidence>
<evidence type="ECO:0000256" key="6">
    <source>
        <dbReference type="ARBA" id="ARBA00022741"/>
    </source>
</evidence>
<evidence type="ECO:0000256" key="2">
    <source>
        <dbReference type="ARBA" id="ARBA00022475"/>
    </source>
</evidence>
<keyword evidence="8" id="KW-0067">ATP-binding</keyword>
<dbReference type="Pfam" id="PF06580">
    <property type="entry name" value="His_kinase"/>
    <property type="match status" value="1"/>
</dbReference>
<comment type="caution">
    <text evidence="15">The sequence shown here is derived from an EMBL/GenBank/DDBJ whole genome shotgun (WGS) entry which is preliminary data.</text>
</comment>
<evidence type="ECO:0000256" key="10">
    <source>
        <dbReference type="ARBA" id="ARBA00023012"/>
    </source>
</evidence>
<gene>
    <name evidence="15" type="ORF">FXB42_03520</name>
</gene>
<dbReference type="Proteomes" id="UP000322619">
    <property type="component" value="Unassembled WGS sequence"/>
</dbReference>
<dbReference type="Pfam" id="PF10114">
    <property type="entry name" value="PocR"/>
    <property type="match status" value="1"/>
</dbReference>
<keyword evidence="2" id="KW-1003">Cell membrane</keyword>
<keyword evidence="6" id="KW-0547">Nucleotide-binding</keyword>
<feature type="domain" description="Signal transduction histidine kinase internal region" evidence="13">
    <location>
        <begin position="217"/>
        <end position="283"/>
    </location>
</feature>
<keyword evidence="11" id="KW-0472">Membrane</keyword>
<dbReference type="EMBL" id="VSLA01000003">
    <property type="protein sequence ID" value="TYC87951.1"/>
    <property type="molecule type" value="Genomic_DNA"/>
</dbReference>
<dbReference type="AlphaFoldDB" id="A0A5D0WWD9"/>
<dbReference type="InterPro" id="IPR050640">
    <property type="entry name" value="Bact_2-comp_sensor_kinase"/>
</dbReference>
<dbReference type="PANTHER" id="PTHR34220">
    <property type="entry name" value="SENSOR HISTIDINE KINASE YPDA"/>
    <property type="match status" value="1"/>
</dbReference>
<evidence type="ECO:0000256" key="7">
    <source>
        <dbReference type="ARBA" id="ARBA00022777"/>
    </source>
</evidence>
<dbReference type="InterPro" id="IPR018771">
    <property type="entry name" value="PocR_dom"/>
</dbReference>
<evidence type="ECO:0000256" key="12">
    <source>
        <dbReference type="SAM" id="Coils"/>
    </source>
</evidence>
<dbReference type="GO" id="GO:0005524">
    <property type="term" value="F:ATP binding"/>
    <property type="evidence" value="ECO:0007669"/>
    <property type="project" value="UniProtKB-KW"/>
</dbReference>
<keyword evidence="4" id="KW-0808">Transferase</keyword>
<evidence type="ECO:0000256" key="3">
    <source>
        <dbReference type="ARBA" id="ARBA00022553"/>
    </source>
</evidence>
<keyword evidence="10" id="KW-0902">Two-component regulatory system</keyword>
<feature type="domain" description="PocR" evidence="14">
    <location>
        <begin position="10"/>
        <end position="177"/>
    </location>
</feature>
<proteinExistence type="predicted"/>
<dbReference type="PANTHER" id="PTHR34220:SF11">
    <property type="entry name" value="SENSOR PROTEIN KINASE HPTS"/>
    <property type="match status" value="1"/>
</dbReference>
<keyword evidence="12" id="KW-0175">Coiled coil</keyword>
<dbReference type="GO" id="GO:0005886">
    <property type="term" value="C:plasma membrane"/>
    <property type="evidence" value="ECO:0007669"/>
    <property type="project" value="UniProtKB-SubCell"/>
</dbReference>
<reference evidence="15 16" key="1">
    <citation type="submission" date="2019-08" db="EMBL/GenBank/DDBJ databases">
        <title>Isolation and enrichment of carboxydotrophic bacteria from anaerobic sludge for the production of bio-based chemicals from syngas.</title>
        <authorList>
            <person name="Antares A.L."/>
            <person name="Moreira J."/>
            <person name="Diender M."/>
            <person name="Parshina S.N."/>
            <person name="Stams A.J.M."/>
            <person name="Alves M."/>
            <person name="Alves J.I."/>
            <person name="Sousa D.Z."/>
        </authorList>
    </citation>
    <scope>NUCLEOTIDE SEQUENCE [LARGE SCALE GENOMIC DNA]</scope>
    <source>
        <strain evidence="15 16">JM</strain>
    </source>
</reference>
<dbReference type="RefSeq" id="WP_148636717.1">
    <property type="nucleotide sequence ID" value="NZ_VSLA01000003.1"/>
</dbReference>
<comment type="subcellular location">
    <subcellularLocation>
        <location evidence="1">Cell membrane</location>
        <topology evidence="1">Multi-pass membrane protein</topology>
    </subcellularLocation>
</comment>
<keyword evidence="3" id="KW-0597">Phosphoprotein</keyword>
<evidence type="ECO:0008006" key="17">
    <source>
        <dbReference type="Google" id="ProtNLM"/>
    </source>
</evidence>
<dbReference type="GO" id="GO:0000155">
    <property type="term" value="F:phosphorelay sensor kinase activity"/>
    <property type="evidence" value="ECO:0007669"/>
    <property type="project" value="InterPro"/>
</dbReference>
<evidence type="ECO:0000259" key="13">
    <source>
        <dbReference type="Pfam" id="PF06580"/>
    </source>
</evidence>
<evidence type="ECO:0000256" key="9">
    <source>
        <dbReference type="ARBA" id="ARBA00022989"/>
    </source>
</evidence>